<dbReference type="Pfam" id="PF00069">
    <property type="entry name" value="Pkinase"/>
    <property type="match status" value="1"/>
</dbReference>
<reference evidence="3" key="1">
    <citation type="submission" date="2022-07" db="EMBL/GenBank/DDBJ databases">
        <title>Phylogenomic reconstructions and comparative analyses of Kickxellomycotina fungi.</title>
        <authorList>
            <person name="Reynolds N.K."/>
            <person name="Stajich J.E."/>
            <person name="Barry K."/>
            <person name="Grigoriev I.V."/>
            <person name="Crous P."/>
            <person name="Smith M.E."/>
        </authorList>
    </citation>
    <scope>NUCLEOTIDE SEQUENCE</scope>
    <source>
        <strain evidence="3">NBRC 105414</strain>
    </source>
</reference>
<dbReference type="Proteomes" id="UP001140217">
    <property type="component" value="Unassembled WGS sequence"/>
</dbReference>
<gene>
    <name evidence="3" type="ORF">H4R18_001540</name>
</gene>
<accession>A0A9W8LLE3</accession>
<dbReference type="GO" id="GO:0004672">
    <property type="term" value="F:protein kinase activity"/>
    <property type="evidence" value="ECO:0007669"/>
    <property type="project" value="InterPro"/>
</dbReference>
<dbReference type="PROSITE" id="PS50011">
    <property type="entry name" value="PROTEIN_KINASE_DOM"/>
    <property type="match status" value="1"/>
</dbReference>
<dbReference type="SMART" id="SM00220">
    <property type="entry name" value="S_TKc"/>
    <property type="match status" value="1"/>
</dbReference>
<feature type="region of interest" description="Disordered" evidence="1">
    <location>
        <begin position="1"/>
        <end position="47"/>
    </location>
</feature>
<comment type="caution">
    <text evidence="3">The sequence shown here is derived from an EMBL/GenBank/DDBJ whole genome shotgun (WGS) entry which is preliminary data.</text>
</comment>
<feature type="region of interest" description="Disordered" evidence="1">
    <location>
        <begin position="571"/>
        <end position="640"/>
    </location>
</feature>
<dbReference type="GO" id="GO:0005524">
    <property type="term" value="F:ATP binding"/>
    <property type="evidence" value="ECO:0007669"/>
    <property type="project" value="InterPro"/>
</dbReference>
<feature type="domain" description="Protein kinase" evidence="2">
    <location>
        <begin position="187"/>
        <end position="702"/>
    </location>
</feature>
<evidence type="ECO:0000313" key="3">
    <source>
        <dbReference type="EMBL" id="KAJ2783702.1"/>
    </source>
</evidence>
<feature type="compositionally biased region" description="Polar residues" evidence="1">
    <location>
        <begin position="614"/>
        <end position="623"/>
    </location>
</feature>
<sequence>MEPGSAGVSRASSWRRRGSEAPPGGLRQGRGRSSSGSSSGSSSLASDCEDARLGAARTGSAALDRMQCAHAPIGHAARCRTHRHHRSHNCSPLLSRNRTVAAPRPSAAAAEPGTELCATIQANTQCDPMSSEKALRVFDAVFAAATHRGRDSVGDPADEAACCECASEALVVAHPAAARGFRHGDRAELRMNLGGGRNAVYVAPCEQHLECPLEKKGTYLVHTNKPKIMTDMSKVEFGICVDGWRRLAFKTVNDPELAKRELSFYHKTATAGSAHIIRLLDDFTDSHGRHVMVFPRMSGARIHGHDLADIAGIARQLFVALRDLHGMGIAHLDITPTNLMADPNDASHIEVIDFGLACDVSAAAAGGLLPSRGTCGFAAPEILAGGAKDLRADVYSAGVVLGMMLQSFLPTASLRLLGGPLVRSDTTDAVVAQLDELLEAYQYRPAQAAFVERNTTYAAPPEEAAAASDATALDAAASAAPTAPCAPASASASDDDDGAAALASVYAGGASLLGGYGNMSDSDEDDGAGARQGRFSGYNMLYGRTRGFGAQFHAGNRSHCSLGRAAAAHGDYDGNSSGDEAGPATRDGGRYRSPPNTPVRRREAPRGFDLHSCLSRTPETHSNARYAAGPRDGRRSSSSRTLVPARFTAAAAAAQDAAECSVGKPGRVPLAVLHAADLLRWTLQPEPQWRPTAAQALDHPFLRCAEPDRGGEPVSAPAQASAHAQMGAGAVHTCVHGAVVSECNSRASTPVLGAPAPAPAPPTCRAMFRESAHADVRLWEGEMHARLAHRDRAGADLHDPKPSSMYSDSCDDLTSYFC</sequence>
<dbReference type="AlphaFoldDB" id="A0A9W8LLE3"/>
<evidence type="ECO:0000256" key="1">
    <source>
        <dbReference type="SAM" id="MobiDB-lite"/>
    </source>
</evidence>
<name>A0A9W8LLE3_9FUNG</name>
<protein>
    <recommendedName>
        <fullName evidence="2">Protein kinase domain-containing protein</fullName>
    </recommendedName>
</protein>
<feature type="compositionally biased region" description="Basic and acidic residues" evidence="1">
    <location>
        <begin position="600"/>
        <end position="609"/>
    </location>
</feature>
<proteinExistence type="predicted"/>
<dbReference type="PANTHER" id="PTHR24347">
    <property type="entry name" value="SERINE/THREONINE-PROTEIN KINASE"/>
    <property type="match status" value="1"/>
</dbReference>
<keyword evidence="4" id="KW-1185">Reference proteome</keyword>
<feature type="compositionally biased region" description="Low complexity" evidence="1">
    <location>
        <begin position="31"/>
        <end position="46"/>
    </location>
</feature>
<organism evidence="3 4">
    <name type="scientific">Coemansia javaensis</name>
    <dbReference type="NCBI Taxonomy" id="2761396"/>
    <lineage>
        <taxon>Eukaryota</taxon>
        <taxon>Fungi</taxon>
        <taxon>Fungi incertae sedis</taxon>
        <taxon>Zoopagomycota</taxon>
        <taxon>Kickxellomycotina</taxon>
        <taxon>Kickxellomycetes</taxon>
        <taxon>Kickxellales</taxon>
        <taxon>Kickxellaceae</taxon>
        <taxon>Coemansia</taxon>
    </lineage>
</organism>
<dbReference type="InterPro" id="IPR011009">
    <property type="entry name" value="Kinase-like_dom_sf"/>
</dbReference>
<dbReference type="SUPFAM" id="SSF56112">
    <property type="entry name" value="Protein kinase-like (PK-like)"/>
    <property type="match status" value="1"/>
</dbReference>
<dbReference type="EMBL" id="JANBUL010000041">
    <property type="protein sequence ID" value="KAJ2783702.1"/>
    <property type="molecule type" value="Genomic_DNA"/>
</dbReference>
<dbReference type="Gene3D" id="1.10.510.10">
    <property type="entry name" value="Transferase(Phosphotransferase) domain 1"/>
    <property type="match status" value="2"/>
</dbReference>
<evidence type="ECO:0000313" key="4">
    <source>
        <dbReference type="Proteomes" id="UP001140217"/>
    </source>
</evidence>
<dbReference type="InterPro" id="IPR000719">
    <property type="entry name" value="Prot_kinase_dom"/>
</dbReference>
<dbReference type="OrthoDB" id="4062651at2759"/>
<evidence type="ECO:0000259" key="2">
    <source>
        <dbReference type="PROSITE" id="PS50011"/>
    </source>
</evidence>